<dbReference type="eggNOG" id="COG2221">
    <property type="taxonomic scope" value="Bacteria"/>
</dbReference>
<protein>
    <submittedName>
        <fullName evidence="6">4Fe-4S ferredoxin iron-sulfur binding domain protein</fullName>
    </submittedName>
</protein>
<dbReference type="STRING" id="96561.Dole_0123"/>
<evidence type="ECO:0000256" key="2">
    <source>
        <dbReference type="ARBA" id="ARBA00023004"/>
    </source>
</evidence>
<dbReference type="RefSeq" id="WP_012173552.1">
    <property type="nucleotide sequence ID" value="NC_009943.1"/>
</dbReference>
<feature type="transmembrane region" description="Helical" evidence="4">
    <location>
        <begin position="274"/>
        <end position="294"/>
    </location>
</feature>
<dbReference type="PROSITE" id="PS51379">
    <property type="entry name" value="4FE4S_FER_2"/>
    <property type="match status" value="2"/>
</dbReference>
<evidence type="ECO:0000256" key="3">
    <source>
        <dbReference type="ARBA" id="ARBA00023014"/>
    </source>
</evidence>
<dbReference type="KEGG" id="dol:Dole_0123"/>
<dbReference type="Gene3D" id="3.30.70.20">
    <property type="match status" value="1"/>
</dbReference>
<feature type="domain" description="4Fe-4S ferredoxin-type" evidence="5">
    <location>
        <begin position="204"/>
        <end position="232"/>
    </location>
</feature>
<keyword evidence="7" id="KW-1185">Reference proteome</keyword>
<organism evidence="6 7">
    <name type="scientific">Desulfosudis oleivorans (strain DSM 6200 / JCM 39069 / Hxd3)</name>
    <name type="common">Desulfococcus oleovorans</name>
    <dbReference type="NCBI Taxonomy" id="96561"/>
    <lineage>
        <taxon>Bacteria</taxon>
        <taxon>Pseudomonadati</taxon>
        <taxon>Thermodesulfobacteriota</taxon>
        <taxon>Desulfobacteria</taxon>
        <taxon>Desulfobacterales</taxon>
        <taxon>Desulfosudaceae</taxon>
        <taxon>Desulfosudis</taxon>
    </lineage>
</organism>
<dbReference type="Pfam" id="PF12838">
    <property type="entry name" value="Fer4_7"/>
    <property type="match status" value="1"/>
</dbReference>
<dbReference type="InterPro" id="IPR017900">
    <property type="entry name" value="4Fe4S_Fe_S_CS"/>
</dbReference>
<dbReference type="GO" id="GO:0046872">
    <property type="term" value="F:metal ion binding"/>
    <property type="evidence" value="ECO:0007669"/>
    <property type="project" value="UniProtKB-KW"/>
</dbReference>
<dbReference type="InterPro" id="IPR017896">
    <property type="entry name" value="4Fe4S_Fe-S-bd"/>
</dbReference>
<dbReference type="HOGENOM" id="CLU_854508_0_0_7"/>
<dbReference type="GO" id="GO:0051536">
    <property type="term" value="F:iron-sulfur cluster binding"/>
    <property type="evidence" value="ECO:0007669"/>
    <property type="project" value="UniProtKB-KW"/>
</dbReference>
<keyword evidence="4" id="KW-0812">Transmembrane</keyword>
<dbReference type="SUPFAM" id="SSF54862">
    <property type="entry name" value="4Fe-4S ferredoxins"/>
    <property type="match status" value="1"/>
</dbReference>
<evidence type="ECO:0000313" key="6">
    <source>
        <dbReference type="EMBL" id="ABW65933.1"/>
    </source>
</evidence>
<name>A8ZSM0_DESOH</name>
<dbReference type="PROSITE" id="PS00198">
    <property type="entry name" value="4FE4S_FER_1"/>
    <property type="match status" value="2"/>
</dbReference>
<keyword evidence="2" id="KW-0408">Iron</keyword>
<dbReference type="EMBL" id="CP000859">
    <property type="protein sequence ID" value="ABW65933.1"/>
    <property type="molecule type" value="Genomic_DNA"/>
</dbReference>
<dbReference type="AlphaFoldDB" id="A8ZSM0"/>
<evidence type="ECO:0000313" key="7">
    <source>
        <dbReference type="Proteomes" id="UP000008561"/>
    </source>
</evidence>
<reference evidence="6 7" key="1">
    <citation type="submission" date="2007-10" db="EMBL/GenBank/DDBJ databases">
        <title>Complete sequence of Desulfococcus oleovorans Hxd3.</title>
        <authorList>
            <consortium name="US DOE Joint Genome Institute"/>
            <person name="Copeland A."/>
            <person name="Lucas S."/>
            <person name="Lapidus A."/>
            <person name="Barry K."/>
            <person name="Glavina del Rio T."/>
            <person name="Dalin E."/>
            <person name="Tice H."/>
            <person name="Pitluck S."/>
            <person name="Kiss H."/>
            <person name="Brettin T."/>
            <person name="Bruce D."/>
            <person name="Detter J.C."/>
            <person name="Han C."/>
            <person name="Schmutz J."/>
            <person name="Larimer F."/>
            <person name="Land M."/>
            <person name="Hauser L."/>
            <person name="Kyrpides N."/>
            <person name="Kim E."/>
            <person name="Wawrik B."/>
            <person name="Richardson P."/>
        </authorList>
    </citation>
    <scope>NUCLEOTIDE SEQUENCE [LARGE SCALE GENOMIC DNA]</scope>
    <source>
        <strain evidence="7">DSM 6200 / JCM 39069 / Hxd3</strain>
    </source>
</reference>
<evidence type="ECO:0000256" key="4">
    <source>
        <dbReference type="SAM" id="Phobius"/>
    </source>
</evidence>
<dbReference type="Proteomes" id="UP000008561">
    <property type="component" value="Chromosome"/>
</dbReference>
<keyword evidence="4" id="KW-0472">Membrane</keyword>
<evidence type="ECO:0000259" key="5">
    <source>
        <dbReference type="PROSITE" id="PS51379"/>
    </source>
</evidence>
<accession>A8ZSM0</accession>
<sequence>MEKRINDVLTLLDNKSYLRTFFFRFFAMTTMDYIKFVYWSAEKSRTPVIGRLFKFMSESYYKNVHTSAIKLPLKDIEDVILNCDHVSVGPCPCRIIFDDGTCKAPVYTCIKINYFSKMTTKLEKIASHLRKKRGMRVGNKHSKELTKDEALEIVRNSRKHDLIFSLESCIQPYQNNICACCTDCCIELNGRYKFGLDVSPKGPYMPVVKKEACKKCMDCVNRCPVKAISHQEDTITIDMGLCLGCGICTEKCPHEAMELVVDTEYIPSYVQPGFFKMIYICCLTMTVFFFFIYYKLTRKSINFMYSKAEPRESDLIQADSNIKTN</sequence>
<keyword evidence="3" id="KW-0411">Iron-sulfur</keyword>
<feature type="domain" description="4Fe-4S ferredoxin-type" evidence="5">
    <location>
        <begin position="233"/>
        <end position="262"/>
    </location>
</feature>
<gene>
    <name evidence="6" type="ordered locus">Dole_0123</name>
</gene>
<keyword evidence="1" id="KW-0479">Metal-binding</keyword>
<keyword evidence="4" id="KW-1133">Transmembrane helix</keyword>
<evidence type="ECO:0000256" key="1">
    <source>
        <dbReference type="ARBA" id="ARBA00022723"/>
    </source>
</evidence>
<proteinExistence type="predicted"/>